<accession>A0A816DSD2</accession>
<dbReference type="EMBL" id="CAJOBJ010329725">
    <property type="protein sequence ID" value="CAF5180824.1"/>
    <property type="molecule type" value="Genomic_DNA"/>
</dbReference>
<comment type="caution">
    <text evidence="1">The sequence shown here is derived from an EMBL/GenBank/DDBJ whole genome shotgun (WGS) entry which is preliminary data.</text>
</comment>
<sequence length="90" mass="10655">RALRQLAVDYHELDNTTTGYTKPDSIWGQLAELTQISKKHSNEARKWLFTSWHENRRKIRTTFLSTEADKIIQQNLNKSFDSHAKKINHF</sequence>
<gene>
    <name evidence="2" type="ORF">GIL414_LOCUS69244</name>
    <name evidence="1" type="ORF">KQP761_LOCUS27580</name>
</gene>
<organism evidence="1 3">
    <name type="scientific">Rotaria magnacalcarata</name>
    <dbReference type="NCBI Taxonomy" id="392030"/>
    <lineage>
        <taxon>Eukaryota</taxon>
        <taxon>Metazoa</taxon>
        <taxon>Spiralia</taxon>
        <taxon>Gnathifera</taxon>
        <taxon>Rotifera</taxon>
        <taxon>Eurotatoria</taxon>
        <taxon>Bdelloidea</taxon>
        <taxon>Philodinida</taxon>
        <taxon>Philodinidae</taxon>
        <taxon>Rotaria</taxon>
    </lineage>
</organism>
<dbReference type="EMBL" id="CAJNOW010015074">
    <property type="protein sequence ID" value="CAF1638467.1"/>
    <property type="molecule type" value="Genomic_DNA"/>
</dbReference>
<evidence type="ECO:0000313" key="2">
    <source>
        <dbReference type="EMBL" id="CAF5180824.1"/>
    </source>
</evidence>
<evidence type="ECO:0000313" key="3">
    <source>
        <dbReference type="Proteomes" id="UP000663834"/>
    </source>
</evidence>
<dbReference type="OrthoDB" id="10422012at2759"/>
<feature type="non-terminal residue" evidence="1">
    <location>
        <position position="1"/>
    </location>
</feature>
<evidence type="ECO:0000313" key="1">
    <source>
        <dbReference type="EMBL" id="CAF1638467.1"/>
    </source>
</evidence>
<protein>
    <submittedName>
        <fullName evidence="1">Uncharacterized protein</fullName>
    </submittedName>
</protein>
<name>A0A816DSD2_9BILA</name>
<dbReference type="AlphaFoldDB" id="A0A816DSD2"/>
<reference evidence="1" key="1">
    <citation type="submission" date="2021-02" db="EMBL/GenBank/DDBJ databases">
        <authorList>
            <person name="Nowell W R."/>
        </authorList>
    </citation>
    <scope>NUCLEOTIDE SEQUENCE</scope>
</reference>
<dbReference type="Proteomes" id="UP000663834">
    <property type="component" value="Unassembled WGS sequence"/>
</dbReference>
<proteinExistence type="predicted"/>
<dbReference type="Proteomes" id="UP000681720">
    <property type="component" value="Unassembled WGS sequence"/>
</dbReference>